<evidence type="ECO:0000313" key="1">
    <source>
        <dbReference type="EMBL" id="KAI0052550.1"/>
    </source>
</evidence>
<organism evidence="1 2">
    <name type="scientific">Auriscalpium vulgare</name>
    <dbReference type="NCBI Taxonomy" id="40419"/>
    <lineage>
        <taxon>Eukaryota</taxon>
        <taxon>Fungi</taxon>
        <taxon>Dikarya</taxon>
        <taxon>Basidiomycota</taxon>
        <taxon>Agaricomycotina</taxon>
        <taxon>Agaricomycetes</taxon>
        <taxon>Russulales</taxon>
        <taxon>Auriscalpiaceae</taxon>
        <taxon>Auriscalpium</taxon>
    </lineage>
</organism>
<protein>
    <submittedName>
        <fullName evidence="1">Uncharacterized protein</fullName>
    </submittedName>
</protein>
<keyword evidence="2" id="KW-1185">Reference proteome</keyword>
<dbReference type="EMBL" id="MU275845">
    <property type="protein sequence ID" value="KAI0052550.1"/>
    <property type="molecule type" value="Genomic_DNA"/>
</dbReference>
<dbReference type="Proteomes" id="UP000814033">
    <property type="component" value="Unassembled WGS sequence"/>
</dbReference>
<gene>
    <name evidence="1" type="ORF">FA95DRAFT_1601907</name>
</gene>
<proteinExistence type="predicted"/>
<evidence type="ECO:0000313" key="2">
    <source>
        <dbReference type="Proteomes" id="UP000814033"/>
    </source>
</evidence>
<accession>A0ACB8S817</accession>
<name>A0ACB8S817_9AGAM</name>
<reference evidence="1" key="2">
    <citation type="journal article" date="2022" name="New Phytol.">
        <title>Evolutionary transition to the ectomycorrhizal habit in the genomes of a hyperdiverse lineage of mushroom-forming fungi.</title>
        <authorList>
            <person name="Looney B."/>
            <person name="Miyauchi S."/>
            <person name="Morin E."/>
            <person name="Drula E."/>
            <person name="Courty P.E."/>
            <person name="Kohler A."/>
            <person name="Kuo A."/>
            <person name="LaButti K."/>
            <person name="Pangilinan J."/>
            <person name="Lipzen A."/>
            <person name="Riley R."/>
            <person name="Andreopoulos W."/>
            <person name="He G."/>
            <person name="Johnson J."/>
            <person name="Nolan M."/>
            <person name="Tritt A."/>
            <person name="Barry K.W."/>
            <person name="Grigoriev I.V."/>
            <person name="Nagy L.G."/>
            <person name="Hibbett D."/>
            <person name="Henrissat B."/>
            <person name="Matheny P.B."/>
            <person name="Labbe J."/>
            <person name="Martin F.M."/>
        </authorList>
    </citation>
    <scope>NUCLEOTIDE SEQUENCE</scope>
    <source>
        <strain evidence="1">FP105234-sp</strain>
    </source>
</reference>
<reference evidence="1" key="1">
    <citation type="submission" date="2021-02" db="EMBL/GenBank/DDBJ databases">
        <authorList>
            <consortium name="DOE Joint Genome Institute"/>
            <person name="Ahrendt S."/>
            <person name="Looney B.P."/>
            <person name="Miyauchi S."/>
            <person name="Morin E."/>
            <person name="Drula E."/>
            <person name="Courty P.E."/>
            <person name="Chicoki N."/>
            <person name="Fauchery L."/>
            <person name="Kohler A."/>
            <person name="Kuo A."/>
            <person name="Labutti K."/>
            <person name="Pangilinan J."/>
            <person name="Lipzen A."/>
            <person name="Riley R."/>
            <person name="Andreopoulos W."/>
            <person name="He G."/>
            <person name="Johnson J."/>
            <person name="Barry K.W."/>
            <person name="Grigoriev I.V."/>
            <person name="Nagy L."/>
            <person name="Hibbett D."/>
            <person name="Henrissat B."/>
            <person name="Matheny P.B."/>
            <person name="Labbe J."/>
            <person name="Martin F."/>
        </authorList>
    </citation>
    <scope>NUCLEOTIDE SEQUENCE</scope>
    <source>
        <strain evidence="1">FP105234-sp</strain>
    </source>
</reference>
<sequence length="139" mass="15153">MASTLHTPVARRLRRVKHILIVCSGKGGFGKASVSRCRCTRPRRTRVSGSSTSISRGCRSRGCSASTEPEQRRVGAGDDAVVWRGPKKNAMIRQVLGDVRWGELDYLVIDTPLGTSDEHLSLLEHMAPVLSAVIVTTSR</sequence>
<comment type="caution">
    <text evidence="1">The sequence shown here is derived from an EMBL/GenBank/DDBJ whole genome shotgun (WGS) entry which is preliminary data.</text>
</comment>